<dbReference type="PANTHER" id="PTHR12297:SF3">
    <property type="entry name" value="HIG1 DOMAIN FAMILY MEMBER 1A"/>
    <property type="match status" value="1"/>
</dbReference>
<dbReference type="Pfam" id="PF04588">
    <property type="entry name" value="HIG_1_N"/>
    <property type="match status" value="1"/>
</dbReference>
<feature type="domain" description="HIG1" evidence="9">
    <location>
        <begin position="8"/>
        <end position="99"/>
    </location>
</feature>
<dbReference type="GO" id="GO:0010155">
    <property type="term" value="P:regulation of proton transport"/>
    <property type="evidence" value="ECO:0007669"/>
    <property type="project" value="EnsemblFungi"/>
</dbReference>
<evidence type="ECO:0000256" key="7">
    <source>
        <dbReference type="SAM" id="Coils"/>
    </source>
</evidence>
<keyword evidence="4 8" id="KW-1133">Transmembrane helix</keyword>
<dbReference type="Proteomes" id="UP000000689">
    <property type="component" value="Chromosome 3"/>
</dbReference>
<evidence type="ECO:0000256" key="3">
    <source>
        <dbReference type="ARBA" id="ARBA00022692"/>
    </source>
</evidence>
<dbReference type="AlphaFoldDB" id="G0W7I2"/>
<evidence type="ECO:0000259" key="9">
    <source>
        <dbReference type="PROSITE" id="PS51503"/>
    </source>
</evidence>
<keyword evidence="6 8" id="KW-0472">Membrane</keyword>
<protein>
    <recommendedName>
        <fullName evidence="2">Respiratory supercomplex factor 1, mitochondrial</fullName>
    </recommendedName>
</protein>
<evidence type="ECO:0000256" key="6">
    <source>
        <dbReference type="ARBA" id="ARBA00023136"/>
    </source>
</evidence>
<dbReference type="HOGENOM" id="CLU_087356_1_0_1"/>
<organism evidence="10 11">
    <name type="scientific">Naumovozyma dairenensis (strain ATCC 10597 / BCRC 20456 / CBS 421 / NBRC 0211 / NRRL Y-12639)</name>
    <name type="common">Saccharomyces dairenensis</name>
    <dbReference type="NCBI Taxonomy" id="1071378"/>
    <lineage>
        <taxon>Eukaryota</taxon>
        <taxon>Fungi</taxon>
        <taxon>Dikarya</taxon>
        <taxon>Ascomycota</taxon>
        <taxon>Saccharomycotina</taxon>
        <taxon>Saccharomycetes</taxon>
        <taxon>Saccharomycetales</taxon>
        <taxon>Saccharomycetaceae</taxon>
        <taxon>Naumovozyma</taxon>
    </lineage>
</organism>
<gene>
    <name evidence="10" type="primary">NDAI0C00820</name>
    <name evidence="10" type="ordered locus">NDAI_0C00820</name>
</gene>
<evidence type="ECO:0000313" key="10">
    <source>
        <dbReference type="EMBL" id="CCD23743.1"/>
    </source>
</evidence>
<evidence type="ECO:0000256" key="5">
    <source>
        <dbReference type="ARBA" id="ARBA00023128"/>
    </source>
</evidence>
<dbReference type="STRING" id="1071378.G0W7I2"/>
<dbReference type="Gene3D" id="6.10.140.1320">
    <property type="match status" value="1"/>
</dbReference>
<keyword evidence="5" id="KW-0496">Mitochondrion</keyword>
<evidence type="ECO:0000256" key="1">
    <source>
        <dbReference type="ARBA" id="ARBA00004325"/>
    </source>
</evidence>
<evidence type="ECO:0000256" key="8">
    <source>
        <dbReference type="SAM" id="Phobius"/>
    </source>
</evidence>
<feature type="transmembrane region" description="Helical" evidence="8">
    <location>
        <begin position="36"/>
        <end position="55"/>
    </location>
</feature>
<accession>G0W7I2</accession>
<keyword evidence="3 8" id="KW-0812">Transmembrane</keyword>
<name>G0W7I2_NAUDC</name>
<reference evidence="10 11" key="1">
    <citation type="journal article" date="2011" name="Proc. Natl. Acad. Sci. U.S.A.">
        <title>Evolutionary erosion of yeast sex chromosomes by mating-type switching accidents.</title>
        <authorList>
            <person name="Gordon J.L."/>
            <person name="Armisen D."/>
            <person name="Proux-Wera E."/>
            <person name="Oheigeartaigh S.S."/>
            <person name="Byrne K.P."/>
            <person name="Wolfe K.H."/>
        </authorList>
    </citation>
    <scope>NUCLEOTIDE SEQUENCE [LARGE SCALE GENOMIC DNA]</scope>
    <source>
        <strain evidence="11">ATCC 10597 / BCRC 20456 / CBS 421 / NBRC 0211 / NRRL Y-12639</strain>
    </source>
</reference>
<evidence type="ECO:0000313" key="11">
    <source>
        <dbReference type="Proteomes" id="UP000000689"/>
    </source>
</evidence>
<dbReference type="OMA" id="YYRTERT"/>
<dbReference type="eggNOG" id="KOG4431">
    <property type="taxonomic scope" value="Eukaryota"/>
</dbReference>
<sequence length="167" mass="18916">MSSIPSSFDPKRGEALELEEMPIWDKIVFHCKREPLVPIGALLTTGAVILAAQNVRIGNQVRAQHYFRWRVGLQGATLVALVTGSYLYGTTSAKAIKSKEDELKEKAKRREQLWIQELERRDQEIKDRRLKAEVARKKTVESEESIKDLETELADLESKLHGSSTGK</sequence>
<evidence type="ECO:0000256" key="2">
    <source>
        <dbReference type="ARBA" id="ARBA00013887"/>
    </source>
</evidence>
<feature type="transmembrane region" description="Helical" evidence="8">
    <location>
        <begin position="67"/>
        <end position="89"/>
    </location>
</feature>
<dbReference type="KEGG" id="ndi:NDAI_0C00820"/>
<dbReference type="InterPro" id="IPR050355">
    <property type="entry name" value="RCF1"/>
</dbReference>
<keyword evidence="7" id="KW-0175">Coiled coil</keyword>
<dbReference type="GO" id="GO:0033617">
    <property type="term" value="P:mitochondrial respiratory chain complex IV assembly"/>
    <property type="evidence" value="ECO:0007669"/>
    <property type="project" value="EnsemblFungi"/>
</dbReference>
<dbReference type="PROSITE" id="PS51503">
    <property type="entry name" value="HIG1"/>
    <property type="match status" value="1"/>
</dbReference>
<keyword evidence="11" id="KW-1185">Reference proteome</keyword>
<dbReference type="InterPro" id="IPR007667">
    <property type="entry name" value="Hypoxia_induced_domain"/>
</dbReference>
<dbReference type="GO" id="GO:0098803">
    <property type="term" value="C:respiratory chain complex"/>
    <property type="evidence" value="ECO:0007669"/>
    <property type="project" value="EnsemblFungi"/>
</dbReference>
<evidence type="ECO:0000256" key="4">
    <source>
        <dbReference type="ARBA" id="ARBA00022989"/>
    </source>
</evidence>
<dbReference type="OrthoDB" id="6604018at2759"/>
<dbReference type="GO" id="GO:0097250">
    <property type="term" value="P:mitochondrial respirasome assembly"/>
    <property type="evidence" value="ECO:0007669"/>
    <property type="project" value="EnsemblFungi"/>
</dbReference>
<comment type="subcellular location">
    <subcellularLocation>
        <location evidence="1">Mitochondrion membrane</location>
    </subcellularLocation>
</comment>
<dbReference type="RefSeq" id="XP_003668986.1">
    <property type="nucleotide sequence ID" value="XM_003668938.1"/>
</dbReference>
<dbReference type="GeneID" id="11496535"/>
<feature type="coiled-coil region" evidence="7">
    <location>
        <begin position="115"/>
        <end position="159"/>
    </location>
</feature>
<dbReference type="PANTHER" id="PTHR12297">
    <property type="entry name" value="HYPOXIA-INDUCBILE GENE 1 HIG1 -RELATED"/>
    <property type="match status" value="1"/>
</dbReference>
<dbReference type="GO" id="GO:0005743">
    <property type="term" value="C:mitochondrial inner membrane"/>
    <property type="evidence" value="ECO:0007669"/>
    <property type="project" value="EnsemblFungi"/>
</dbReference>
<dbReference type="EMBL" id="HE580269">
    <property type="protein sequence ID" value="CCD23743.1"/>
    <property type="molecule type" value="Genomic_DNA"/>
</dbReference>
<proteinExistence type="predicted"/>